<comment type="similarity">
    <text evidence="1">Belongs to the sulfatase family.</text>
</comment>
<sequence length="117" mass="12649">MDKRPNIVLILNDDMGFSDLGCYGGEVQTPNLDRLAAGGLRLTNFYNTARCCPSRASLLTGLHPHQANVGHMMGDDGIDGYRGDLSVHSATIAEVLKAAGYATYMSGKWHITRHNDG</sequence>
<organism evidence="6">
    <name type="scientific">marine metagenome</name>
    <dbReference type="NCBI Taxonomy" id="408172"/>
    <lineage>
        <taxon>unclassified sequences</taxon>
        <taxon>metagenomes</taxon>
        <taxon>ecological metagenomes</taxon>
    </lineage>
</organism>
<dbReference type="InterPro" id="IPR024607">
    <property type="entry name" value="Sulfatase_CS"/>
</dbReference>
<reference evidence="6" key="1">
    <citation type="submission" date="2018-05" db="EMBL/GenBank/DDBJ databases">
        <authorList>
            <person name="Lanie J.A."/>
            <person name="Ng W.-L."/>
            <person name="Kazmierczak K.M."/>
            <person name="Andrzejewski T.M."/>
            <person name="Davidsen T.M."/>
            <person name="Wayne K.J."/>
            <person name="Tettelin H."/>
            <person name="Glass J.I."/>
            <person name="Rusch D."/>
            <person name="Podicherti R."/>
            <person name="Tsui H.-C.T."/>
            <person name="Winkler M.E."/>
        </authorList>
    </citation>
    <scope>NUCLEOTIDE SEQUENCE</scope>
</reference>
<proteinExistence type="inferred from homology"/>
<gene>
    <name evidence="6" type="ORF">METZ01_LOCUS392012</name>
</gene>
<dbReference type="SUPFAM" id="SSF53649">
    <property type="entry name" value="Alkaline phosphatase-like"/>
    <property type="match status" value="1"/>
</dbReference>
<name>A0A382UZQ1_9ZZZZ</name>
<evidence type="ECO:0000256" key="3">
    <source>
        <dbReference type="ARBA" id="ARBA00022801"/>
    </source>
</evidence>
<keyword evidence="2" id="KW-0479">Metal-binding</keyword>
<accession>A0A382UZQ1</accession>
<evidence type="ECO:0000256" key="4">
    <source>
        <dbReference type="ARBA" id="ARBA00022837"/>
    </source>
</evidence>
<protein>
    <recommendedName>
        <fullName evidence="5">Sulfatase N-terminal domain-containing protein</fullName>
    </recommendedName>
</protein>
<dbReference type="InterPro" id="IPR017850">
    <property type="entry name" value="Alkaline_phosphatase_core_sf"/>
</dbReference>
<dbReference type="GO" id="GO:0046872">
    <property type="term" value="F:metal ion binding"/>
    <property type="evidence" value="ECO:0007669"/>
    <property type="project" value="UniProtKB-KW"/>
</dbReference>
<dbReference type="AlphaFoldDB" id="A0A382UZQ1"/>
<keyword evidence="4" id="KW-0106">Calcium</keyword>
<dbReference type="EMBL" id="UINC01147688">
    <property type="protein sequence ID" value="SVD39158.1"/>
    <property type="molecule type" value="Genomic_DNA"/>
</dbReference>
<dbReference type="GO" id="GO:0004065">
    <property type="term" value="F:arylsulfatase activity"/>
    <property type="evidence" value="ECO:0007669"/>
    <property type="project" value="TreeGrafter"/>
</dbReference>
<dbReference type="Pfam" id="PF00884">
    <property type="entry name" value="Sulfatase"/>
    <property type="match status" value="1"/>
</dbReference>
<dbReference type="PANTHER" id="PTHR42693">
    <property type="entry name" value="ARYLSULFATASE FAMILY MEMBER"/>
    <property type="match status" value="1"/>
</dbReference>
<evidence type="ECO:0000313" key="6">
    <source>
        <dbReference type="EMBL" id="SVD39158.1"/>
    </source>
</evidence>
<dbReference type="PROSITE" id="PS00149">
    <property type="entry name" value="SULFATASE_2"/>
    <property type="match status" value="1"/>
</dbReference>
<evidence type="ECO:0000256" key="2">
    <source>
        <dbReference type="ARBA" id="ARBA00022723"/>
    </source>
</evidence>
<evidence type="ECO:0000259" key="5">
    <source>
        <dbReference type="Pfam" id="PF00884"/>
    </source>
</evidence>
<feature type="non-terminal residue" evidence="6">
    <location>
        <position position="117"/>
    </location>
</feature>
<dbReference type="InterPro" id="IPR050738">
    <property type="entry name" value="Sulfatase"/>
</dbReference>
<dbReference type="Gene3D" id="3.40.720.10">
    <property type="entry name" value="Alkaline Phosphatase, subunit A"/>
    <property type="match status" value="1"/>
</dbReference>
<dbReference type="PANTHER" id="PTHR42693:SF53">
    <property type="entry name" value="ENDO-4-O-SULFATASE"/>
    <property type="match status" value="1"/>
</dbReference>
<evidence type="ECO:0000256" key="1">
    <source>
        <dbReference type="ARBA" id="ARBA00008779"/>
    </source>
</evidence>
<keyword evidence="3" id="KW-0378">Hydrolase</keyword>
<feature type="domain" description="Sulfatase N-terminal" evidence="5">
    <location>
        <begin position="5"/>
        <end position="112"/>
    </location>
</feature>
<dbReference type="InterPro" id="IPR000917">
    <property type="entry name" value="Sulfatase_N"/>
</dbReference>